<name>A0ACB9NSK0_9MYRT</name>
<gene>
    <name evidence="1" type="ORF">MLD38_024202</name>
</gene>
<keyword evidence="2" id="KW-1185">Reference proteome</keyword>
<accession>A0ACB9NSK0</accession>
<evidence type="ECO:0000313" key="2">
    <source>
        <dbReference type="Proteomes" id="UP001057402"/>
    </source>
</evidence>
<dbReference type="Proteomes" id="UP001057402">
    <property type="component" value="Chromosome 7"/>
</dbReference>
<evidence type="ECO:0000313" key="1">
    <source>
        <dbReference type="EMBL" id="KAI4339240.1"/>
    </source>
</evidence>
<dbReference type="EMBL" id="CM042886">
    <property type="protein sequence ID" value="KAI4339240.1"/>
    <property type="molecule type" value="Genomic_DNA"/>
</dbReference>
<organism evidence="1 2">
    <name type="scientific">Melastoma candidum</name>
    <dbReference type="NCBI Taxonomy" id="119954"/>
    <lineage>
        <taxon>Eukaryota</taxon>
        <taxon>Viridiplantae</taxon>
        <taxon>Streptophyta</taxon>
        <taxon>Embryophyta</taxon>
        <taxon>Tracheophyta</taxon>
        <taxon>Spermatophyta</taxon>
        <taxon>Magnoliopsida</taxon>
        <taxon>eudicotyledons</taxon>
        <taxon>Gunneridae</taxon>
        <taxon>Pentapetalae</taxon>
        <taxon>rosids</taxon>
        <taxon>malvids</taxon>
        <taxon>Myrtales</taxon>
        <taxon>Melastomataceae</taxon>
        <taxon>Melastomatoideae</taxon>
        <taxon>Melastomateae</taxon>
        <taxon>Melastoma</taxon>
    </lineage>
</organism>
<sequence length="298" mass="33506">MENKPKADRSDNDKNNAAAAAGASSSSPYGGVFVDTSKSDRATWLMKCPPLVSKSLGSPREAVPLDHPMNVTDGGFSSSSSYVSPSPIVAKVVLSIDPLLSGDQQESPQFMMELASTESGDVPKRYSMEMSKDFVPMAVFSESTEGKMAVEGKILNKFDMRPHEEQIEKYGKLCRERTNKAMNRTRQIQVIDNDKCGTTFIRPLPPKEIKKKPVPKPAELKRTRRDRGEMEEIMFKLFERQPNWTLRNLIAETDQPEQFLKDLLKDLCVYNNKGANQGTYELKPEYKRSSHEFSTSQP</sequence>
<reference evidence="2" key="1">
    <citation type="journal article" date="2023" name="Front. Plant Sci.">
        <title>Chromosomal-level genome assembly of Melastoma candidum provides insights into trichome evolution.</title>
        <authorList>
            <person name="Zhong Y."/>
            <person name="Wu W."/>
            <person name="Sun C."/>
            <person name="Zou P."/>
            <person name="Liu Y."/>
            <person name="Dai S."/>
            <person name="Zhou R."/>
        </authorList>
    </citation>
    <scope>NUCLEOTIDE SEQUENCE [LARGE SCALE GENOMIC DNA]</scope>
</reference>
<proteinExistence type="predicted"/>
<comment type="caution">
    <text evidence="1">The sequence shown here is derived from an EMBL/GenBank/DDBJ whole genome shotgun (WGS) entry which is preliminary data.</text>
</comment>
<protein>
    <submittedName>
        <fullName evidence="1">Uncharacterized protein</fullName>
    </submittedName>
</protein>